<dbReference type="EMBL" id="CP053418">
    <property type="protein sequence ID" value="QJW84357.1"/>
    <property type="molecule type" value="Genomic_DNA"/>
</dbReference>
<feature type="region of interest" description="Disordered" evidence="1">
    <location>
        <begin position="90"/>
        <end position="112"/>
    </location>
</feature>
<name>A0ABX6P2R5_9BURK</name>
<organism evidence="3 4">
    <name type="scientific">Ramlibacter terrae</name>
    <dbReference type="NCBI Taxonomy" id="2732511"/>
    <lineage>
        <taxon>Bacteria</taxon>
        <taxon>Pseudomonadati</taxon>
        <taxon>Pseudomonadota</taxon>
        <taxon>Betaproteobacteria</taxon>
        <taxon>Burkholderiales</taxon>
        <taxon>Comamonadaceae</taxon>
        <taxon>Ramlibacter</taxon>
    </lineage>
</organism>
<feature type="domain" description="Winged helix-turn-helix" evidence="2">
    <location>
        <begin position="18"/>
        <end position="83"/>
    </location>
</feature>
<evidence type="ECO:0000259" key="2">
    <source>
        <dbReference type="Pfam" id="PF14090"/>
    </source>
</evidence>
<keyword evidence="4" id="KW-1185">Reference proteome</keyword>
<dbReference type="Proteomes" id="UP000500826">
    <property type="component" value="Chromosome"/>
</dbReference>
<reference evidence="3 4" key="1">
    <citation type="submission" date="2020-05" db="EMBL/GenBank/DDBJ databases">
        <title>Ramlibacter rhizophilus sp. nov., isolated from rhizosphere soil of national flower Mugunghwa from South Korea.</title>
        <authorList>
            <person name="Zheng-Fei Y."/>
            <person name="Huan T."/>
        </authorList>
    </citation>
    <scope>NUCLEOTIDE SEQUENCE [LARGE SCALE GENOMIC DNA]</scope>
    <source>
        <strain evidence="3 4">H242</strain>
    </source>
</reference>
<accession>A0ABX6P2R5</accession>
<dbReference type="Pfam" id="PF14090">
    <property type="entry name" value="HTH_39"/>
    <property type="match status" value="1"/>
</dbReference>
<protein>
    <recommendedName>
        <fullName evidence="2">Winged helix-turn-helix domain-containing protein</fullName>
    </recommendedName>
</protein>
<evidence type="ECO:0000256" key="1">
    <source>
        <dbReference type="SAM" id="MobiDB-lite"/>
    </source>
</evidence>
<dbReference type="InterPro" id="IPR055245">
    <property type="entry name" value="HTH_proteobacteria"/>
</dbReference>
<gene>
    <name evidence="3" type="ORF">HK414_12970</name>
</gene>
<proteinExistence type="predicted"/>
<evidence type="ECO:0000313" key="4">
    <source>
        <dbReference type="Proteomes" id="UP000500826"/>
    </source>
</evidence>
<evidence type="ECO:0000313" key="3">
    <source>
        <dbReference type="EMBL" id="QJW84357.1"/>
    </source>
</evidence>
<sequence>MLADVRAIRSRGTATEVQEDRMLAALRAGPKSTDDFRKLGIYQSSARIWGLRQRGYIIETELFDGFAADGYSHARMARYTLKEEPLALDASMARQAPQQPAQGQQGGEVACN</sequence>